<dbReference type="GO" id="GO:0016787">
    <property type="term" value="F:hydrolase activity"/>
    <property type="evidence" value="ECO:0007669"/>
    <property type="project" value="UniProtKB-KW"/>
</dbReference>
<evidence type="ECO:0000313" key="2">
    <source>
        <dbReference type="EMBL" id="MBU3060077.1"/>
    </source>
</evidence>
<dbReference type="InterPro" id="IPR050266">
    <property type="entry name" value="AB_hydrolase_sf"/>
</dbReference>
<dbReference type="PANTHER" id="PTHR43798:SF33">
    <property type="entry name" value="HYDROLASE, PUTATIVE (AFU_ORTHOLOGUE AFUA_2G14860)-RELATED"/>
    <property type="match status" value="1"/>
</dbReference>
<name>A0ABS6AQ00_9NOCA</name>
<protein>
    <submittedName>
        <fullName evidence="2">Alpha/beta hydrolase</fullName>
    </submittedName>
</protein>
<dbReference type="InterPro" id="IPR000639">
    <property type="entry name" value="Epox_hydrolase-like"/>
</dbReference>
<dbReference type="Gene3D" id="3.40.50.1820">
    <property type="entry name" value="alpha/beta hydrolase"/>
    <property type="match status" value="1"/>
</dbReference>
<reference evidence="2 3" key="1">
    <citation type="submission" date="2021-06" db="EMBL/GenBank/DDBJ databases">
        <title>Actinomycetes sequencing.</title>
        <authorList>
            <person name="Shan Q."/>
        </authorList>
    </citation>
    <scope>NUCLEOTIDE SEQUENCE [LARGE SCALE GENOMIC DNA]</scope>
    <source>
        <strain evidence="2 3">NEAU-G5</strain>
    </source>
</reference>
<dbReference type="Proteomes" id="UP000733379">
    <property type="component" value="Unassembled WGS sequence"/>
</dbReference>
<evidence type="ECO:0000259" key="1">
    <source>
        <dbReference type="Pfam" id="PF12697"/>
    </source>
</evidence>
<dbReference type="InterPro" id="IPR000073">
    <property type="entry name" value="AB_hydrolase_1"/>
</dbReference>
<dbReference type="InterPro" id="IPR029058">
    <property type="entry name" value="AB_hydrolase_fold"/>
</dbReference>
<organism evidence="2 3">
    <name type="scientific">Nocardia albiluteola</name>
    <dbReference type="NCBI Taxonomy" id="2842303"/>
    <lineage>
        <taxon>Bacteria</taxon>
        <taxon>Bacillati</taxon>
        <taxon>Actinomycetota</taxon>
        <taxon>Actinomycetes</taxon>
        <taxon>Mycobacteriales</taxon>
        <taxon>Nocardiaceae</taxon>
        <taxon>Nocardia</taxon>
    </lineage>
</organism>
<accession>A0ABS6AQ00</accession>
<feature type="domain" description="AB hydrolase-1" evidence="1">
    <location>
        <begin position="23"/>
        <end position="271"/>
    </location>
</feature>
<dbReference type="PRINTS" id="PR00412">
    <property type="entry name" value="EPOXHYDRLASE"/>
</dbReference>
<evidence type="ECO:0000313" key="3">
    <source>
        <dbReference type="Proteomes" id="UP000733379"/>
    </source>
</evidence>
<dbReference type="Pfam" id="PF12697">
    <property type="entry name" value="Abhydrolase_6"/>
    <property type="match status" value="1"/>
</dbReference>
<dbReference type="PANTHER" id="PTHR43798">
    <property type="entry name" value="MONOACYLGLYCEROL LIPASE"/>
    <property type="match status" value="1"/>
</dbReference>
<keyword evidence="2" id="KW-0378">Hydrolase</keyword>
<sequence length="281" mass="29787">MTELLSLPGGTLAYDLAGTGPLIVLSHGMGSHRQTYRHLLPLLADAGYRVANMDMRGHGESSMNWPSHTGGDGITQTDVANDILDLIRHLGGPAVVVGNSMSGGSATIAAATAPDLVTAVVEIGPFTQTQGFSLAALFTVPRYRKGMLRLGGTVLFKSLGMWMSYQDVAHPIKPADHAEDMAALRAKLSEPGRFAEFMKTGKSDVSESDPKLAEIKCPALIIMGTQEPDFANPKAEAEGIVAKLQPGIGRITLIEGSGHYPQADSADRVARSILDFLDTHV</sequence>
<dbReference type="EMBL" id="JAHKNI010000001">
    <property type="protein sequence ID" value="MBU3060077.1"/>
    <property type="molecule type" value="Genomic_DNA"/>
</dbReference>
<gene>
    <name evidence="2" type="ORF">KO481_00850</name>
</gene>
<proteinExistence type="predicted"/>
<dbReference type="RefSeq" id="WP_215914992.1">
    <property type="nucleotide sequence ID" value="NZ_JAHKNI010000001.1"/>
</dbReference>
<keyword evidence="3" id="KW-1185">Reference proteome</keyword>
<comment type="caution">
    <text evidence="2">The sequence shown here is derived from an EMBL/GenBank/DDBJ whole genome shotgun (WGS) entry which is preliminary data.</text>
</comment>
<dbReference type="SUPFAM" id="SSF53474">
    <property type="entry name" value="alpha/beta-Hydrolases"/>
    <property type="match status" value="1"/>
</dbReference>